<dbReference type="Proteomes" id="UP000245506">
    <property type="component" value="Unassembled WGS sequence"/>
</dbReference>
<dbReference type="SMART" id="SM00827">
    <property type="entry name" value="PKS_AT"/>
    <property type="match status" value="1"/>
</dbReference>
<gene>
    <name evidence="12" type="ORF">DKT75_01485</name>
</gene>
<dbReference type="SMART" id="SM00825">
    <property type="entry name" value="PKS_KS"/>
    <property type="match status" value="1"/>
</dbReference>
<dbReference type="InterPro" id="IPR001227">
    <property type="entry name" value="Ac_transferase_dom_sf"/>
</dbReference>
<organism evidence="12 13">
    <name type="scientific">Leucothrix arctica</name>
    <dbReference type="NCBI Taxonomy" id="1481894"/>
    <lineage>
        <taxon>Bacteria</taxon>
        <taxon>Pseudomonadati</taxon>
        <taxon>Pseudomonadota</taxon>
        <taxon>Gammaproteobacteria</taxon>
        <taxon>Thiotrichales</taxon>
        <taxon>Thiotrichaceae</taxon>
        <taxon>Leucothrix</taxon>
    </lineage>
</organism>
<dbReference type="GO" id="GO:0004315">
    <property type="term" value="F:3-oxoacyl-[acyl-carrier-protein] synthase activity"/>
    <property type="evidence" value="ECO:0007669"/>
    <property type="project" value="InterPro"/>
</dbReference>
<dbReference type="Pfam" id="PF22621">
    <property type="entry name" value="CurL-like_PKS_C"/>
    <property type="match status" value="1"/>
</dbReference>
<dbReference type="Pfam" id="PF00501">
    <property type="entry name" value="AMP-binding"/>
    <property type="match status" value="1"/>
</dbReference>
<dbReference type="InterPro" id="IPR016039">
    <property type="entry name" value="Thiolase-like"/>
</dbReference>
<dbReference type="PANTHER" id="PTHR43775">
    <property type="entry name" value="FATTY ACID SYNTHASE"/>
    <property type="match status" value="1"/>
</dbReference>
<comment type="similarity">
    <text evidence="2">Belongs to the short-chain dehydrogenases/reductases (SDR) family.</text>
</comment>
<dbReference type="InterPro" id="IPR049552">
    <property type="entry name" value="PKS_DH_N"/>
</dbReference>
<feature type="active site" description="Proton donor; for dehydratase activity" evidence="7">
    <location>
        <position position="1725"/>
    </location>
</feature>
<evidence type="ECO:0000259" key="9">
    <source>
        <dbReference type="PROSITE" id="PS50075"/>
    </source>
</evidence>
<dbReference type="InterPro" id="IPR025110">
    <property type="entry name" value="AMP-bd_C"/>
</dbReference>
<dbReference type="InterPro" id="IPR018201">
    <property type="entry name" value="Ketoacyl_synth_AS"/>
</dbReference>
<dbReference type="InterPro" id="IPR020841">
    <property type="entry name" value="PKS_Beta-ketoAc_synthase_dom"/>
</dbReference>
<evidence type="ECO:0000256" key="5">
    <source>
        <dbReference type="ARBA" id="ARBA00022679"/>
    </source>
</evidence>
<dbReference type="InterPro" id="IPR057326">
    <property type="entry name" value="KR_dom"/>
</dbReference>
<reference evidence="12 13" key="1">
    <citation type="submission" date="2018-05" db="EMBL/GenBank/DDBJ databases">
        <title>Leucothrix arctica sp. nov., isolated from Arctic seawater.</title>
        <authorList>
            <person name="Choi A."/>
            <person name="Baek K."/>
        </authorList>
    </citation>
    <scope>NUCLEOTIDE SEQUENCE [LARGE SCALE GENOMIC DNA]</scope>
    <source>
        <strain evidence="12 13">IMCC9719</strain>
    </source>
</reference>
<dbReference type="SMART" id="SM00826">
    <property type="entry name" value="PKS_DH"/>
    <property type="match status" value="1"/>
</dbReference>
<dbReference type="InterPro" id="IPR042099">
    <property type="entry name" value="ANL_N_sf"/>
</dbReference>
<evidence type="ECO:0000313" key="13">
    <source>
        <dbReference type="Proteomes" id="UP000245506"/>
    </source>
</evidence>
<dbReference type="InterPro" id="IPR050091">
    <property type="entry name" value="PKS_NRPS_Biosynth_Enz"/>
</dbReference>
<dbReference type="EMBL" id="QGKL01000007">
    <property type="protein sequence ID" value="PWQ99245.1"/>
    <property type="molecule type" value="Genomic_DNA"/>
</dbReference>
<feature type="domain" description="Ketosynthase family 3 (KS3)" evidence="10">
    <location>
        <begin position="642"/>
        <end position="1066"/>
    </location>
</feature>
<evidence type="ECO:0000256" key="3">
    <source>
        <dbReference type="ARBA" id="ARBA00022450"/>
    </source>
</evidence>
<evidence type="ECO:0000256" key="2">
    <source>
        <dbReference type="ARBA" id="ARBA00006484"/>
    </source>
</evidence>
<dbReference type="InterPro" id="IPR049490">
    <property type="entry name" value="C883_1060-like_KR_N"/>
</dbReference>
<feature type="active site" description="Proton acceptor; for dehydratase activity" evidence="7">
    <location>
        <position position="1553"/>
    </location>
</feature>
<dbReference type="GO" id="GO:0006633">
    <property type="term" value="P:fatty acid biosynthetic process"/>
    <property type="evidence" value="ECO:0007669"/>
    <property type="project" value="UniProtKB-UniPathway"/>
</dbReference>
<dbReference type="OrthoDB" id="9778690at2"/>
<dbReference type="Pfam" id="PF02801">
    <property type="entry name" value="Ketoacyl-synt_C"/>
    <property type="match status" value="1"/>
</dbReference>
<evidence type="ECO:0000256" key="1">
    <source>
        <dbReference type="ARBA" id="ARBA00005194"/>
    </source>
</evidence>
<protein>
    <submittedName>
        <fullName evidence="12">Uncharacterized protein</fullName>
    </submittedName>
</protein>
<dbReference type="Gene3D" id="3.10.129.10">
    <property type="entry name" value="Hotdog Thioesterase"/>
    <property type="match status" value="1"/>
</dbReference>
<evidence type="ECO:0000259" key="10">
    <source>
        <dbReference type="PROSITE" id="PS52004"/>
    </source>
</evidence>
<dbReference type="SUPFAM" id="SSF51735">
    <property type="entry name" value="NAD(P)-binding Rossmann-fold domains"/>
    <property type="match status" value="2"/>
</dbReference>
<dbReference type="Pfam" id="PF21394">
    <property type="entry name" value="Beta-ketacyl_N"/>
    <property type="match status" value="1"/>
</dbReference>
<dbReference type="Gene3D" id="3.30.300.30">
    <property type="match status" value="1"/>
</dbReference>
<dbReference type="PROSITE" id="PS50075">
    <property type="entry name" value="CARRIER"/>
    <property type="match status" value="2"/>
</dbReference>
<dbReference type="Gene3D" id="3.40.47.10">
    <property type="match status" value="1"/>
</dbReference>
<dbReference type="PANTHER" id="PTHR43775:SF51">
    <property type="entry name" value="INACTIVE PHENOLPHTHIOCEROL SYNTHESIS POLYKETIDE SYNTHASE TYPE I PKS1-RELATED"/>
    <property type="match status" value="1"/>
</dbReference>
<dbReference type="SUPFAM" id="SSF47336">
    <property type="entry name" value="ACP-like"/>
    <property type="match status" value="2"/>
</dbReference>
<dbReference type="FunFam" id="3.40.366.10:FF:000002">
    <property type="entry name" value="Probable polyketide synthase 2"/>
    <property type="match status" value="1"/>
</dbReference>
<dbReference type="SUPFAM" id="SSF56801">
    <property type="entry name" value="Acetyl-CoA synthetase-like"/>
    <property type="match status" value="1"/>
</dbReference>
<dbReference type="InterPro" id="IPR020807">
    <property type="entry name" value="PKS_DH"/>
</dbReference>
<keyword evidence="5" id="KW-0808">Transferase</keyword>
<dbReference type="PROSITE" id="PS52019">
    <property type="entry name" value="PKS_MFAS_DH"/>
    <property type="match status" value="1"/>
</dbReference>
<feature type="region of interest" description="C-terminal hotdog fold" evidence="7">
    <location>
        <begin position="1665"/>
        <end position="1804"/>
    </location>
</feature>
<dbReference type="Pfam" id="PF08659">
    <property type="entry name" value="KR"/>
    <property type="match status" value="1"/>
</dbReference>
<dbReference type="SUPFAM" id="SSF53901">
    <property type="entry name" value="Thiolase-like"/>
    <property type="match status" value="1"/>
</dbReference>
<dbReference type="SUPFAM" id="SSF55048">
    <property type="entry name" value="Probable ACP-binding domain of malonyl-CoA ACP transacylase"/>
    <property type="match status" value="1"/>
</dbReference>
<dbReference type="Gene3D" id="3.30.70.3290">
    <property type="match status" value="1"/>
</dbReference>
<dbReference type="InterPro" id="IPR045851">
    <property type="entry name" value="AMP-bd_C_sf"/>
</dbReference>
<dbReference type="Pfam" id="PF13193">
    <property type="entry name" value="AMP-binding_C"/>
    <property type="match status" value="1"/>
</dbReference>
<comment type="caution">
    <text evidence="12">The sequence shown here is derived from an EMBL/GenBank/DDBJ whole genome shotgun (WGS) entry which is preliminary data.</text>
</comment>
<feature type="domain" description="Carrier" evidence="9">
    <location>
        <begin position="2331"/>
        <end position="2406"/>
    </location>
</feature>
<dbReference type="CDD" id="cd08955">
    <property type="entry name" value="KR_2_FAS_SDR_x"/>
    <property type="match status" value="1"/>
</dbReference>
<dbReference type="InterPro" id="IPR016035">
    <property type="entry name" value="Acyl_Trfase/lysoPLipase"/>
</dbReference>
<feature type="region of interest" description="N-terminal hotdog fold" evidence="7">
    <location>
        <begin position="1521"/>
        <end position="1651"/>
    </location>
</feature>
<dbReference type="Gene3D" id="3.40.366.10">
    <property type="entry name" value="Malonyl-Coenzyme A Acyl Carrier Protein, domain 2"/>
    <property type="match status" value="1"/>
</dbReference>
<evidence type="ECO:0000256" key="8">
    <source>
        <dbReference type="SAM" id="MobiDB-lite"/>
    </source>
</evidence>
<feature type="domain" description="Carrier" evidence="9">
    <location>
        <begin position="537"/>
        <end position="611"/>
    </location>
</feature>
<dbReference type="InterPro" id="IPR020806">
    <property type="entry name" value="PKS_PP-bd"/>
</dbReference>
<dbReference type="SMART" id="SM00822">
    <property type="entry name" value="PKS_KR"/>
    <property type="match status" value="1"/>
</dbReference>
<name>A0A317CKX6_9GAMM</name>
<dbReference type="InterPro" id="IPR049900">
    <property type="entry name" value="PKS_mFAS_DH"/>
</dbReference>
<dbReference type="InterPro" id="IPR009081">
    <property type="entry name" value="PP-bd_ACP"/>
</dbReference>
<comment type="pathway">
    <text evidence="1">Lipid metabolism; fatty acid biosynthesis.</text>
</comment>
<dbReference type="Gene3D" id="3.40.50.12780">
    <property type="entry name" value="N-terminal domain of ligase-like"/>
    <property type="match status" value="1"/>
</dbReference>
<dbReference type="GO" id="GO:0004312">
    <property type="term" value="F:fatty acid synthase activity"/>
    <property type="evidence" value="ECO:0007669"/>
    <property type="project" value="TreeGrafter"/>
</dbReference>
<dbReference type="InterPro" id="IPR049551">
    <property type="entry name" value="PKS_DH_C"/>
</dbReference>
<dbReference type="InterPro" id="IPR014030">
    <property type="entry name" value="Ketoacyl_synth_N"/>
</dbReference>
<accession>A0A317CKX6</accession>
<comment type="function">
    <text evidence="6">Involved in production of the polyketide antibiotic thailandamide.</text>
</comment>
<dbReference type="GO" id="GO:0031177">
    <property type="term" value="F:phosphopantetheine binding"/>
    <property type="evidence" value="ECO:0007669"/>
    <property type="project" value="InterPro"/>
</dbReference>
<keyword evidence="13" id="KW-1185">Reference proteome</keyword>
<proteinExistence type="inferred from homology"/>
<dbReference type="SMART" id="SM01294">
    <property type="entry name" value="PKS_PP_betabranch"/>
    <property type="match status" value="2"/>
</dbReference>
<dbReference type="Pfam" id="PF00109">
    <property type="entry name" value="ketoacyl-synt"/>
    <property type="match status" value="1"/>
</dbReference>
<dbReference type="InterPro" id="IPR036291">
    <property type="entry name" value="NAD(P)-bd_dom_sf"/>
</dbReference>
<dbReference type="FunFam" id="3.40.47.10:FF:000019">
    <property type="entry name" value="Polyketide synthase type I"/>
    <property type="match status" value="1"/>
</dbReference>
<feature type="region of interest" description="Disordered" evidence="8">
    <location>
        <begin position="618"/>
        <end position="639"/>
    </location>
</feature>
<dbReference type="Pfam" id="PF21089">
    <property type="entry name" value="PKS_DH_N"/>
    <property type="match status" value="1"/>
</dbReference>
<dbReference type="CDD" id="cd00833">
    <property type="entry name" value="PKS"/>
    <property type="match status" value="1"/>
</dbReference>
<dbReference type="SUPFAM" id="SSF52151">
    <property type="entry name" value="FabD/lysophospholipase-like"/>
    <property type="match status" value="1"/>
</dbReference>
<dbReference type="UniPathway" id="UPA00094"/>
<dbReference type="InterPro" id="IPR014031">
    <property type="entry name" value="Ketoacyl_synth_C"/>
</dbReference>
<dbReference type="InterPro" id="IPR013968">
    <property type="entry name" value="PKS_KR"/>
</dbReference>
<dbReference type="InterPro" id="IPR016036">
    <property type="entry name" value="Malonyl_transacylase_ACP-bd"/>
</dbReference>
<dbReference type="Pfam" id="PF00550">
    <property type="entry name" value="PP-binding"/>
    <property type="match status" value="2"/>
</dbReference>
<evidence type="ECO:0000259" key="11">
    <source>
        <dbReference type="PROSITE" id="PS52019"/>
    </source>
</evidence>
<dbReference type="PROSITE" id="PS00606">
    <property type="entry name" value="KS3_1"/>
    <property type="match status" value="1"/>
</dbReference>
<dbReference type="PROSITE" id="PS52004">
    <property type="entry name" value="KS3_2"/>
    <property type="match status" value="1"/>
</dbReference>
<evidence type="ECO:0000256" key="6">
    <source>
        <dbReference type="ARBA" id="ARBA00054155"/>
    </source>
</evidence>
<dbReference type="Gene3D" id="3.40.50.720">
    <property type="entry name" value="NAD(P)-binding Rossmann-like Domain"/>
    <property type="match status" value="1"/>
</dbReference>
<sequence length="2460" mass="270238">MLTQMLQRAAEKSPQRAAIVQGDVRISYPELESLAAKAAFGLRDYGVRQADCVAVVLPNCPEFIISFFACARLNAVMLPLNPQYTKDELTRFITDAQAKVIITDPLRAPLCQSIINKSGSSILLVVTGNTTPDIDPILFTSLTSYPYSVTAEQAFSGRALYLYTSGSTSEYKRLCCTQENLGFEAHNFVETVRLTADDAILCTVPLYHSYGFGNGLLDAVYAASTLVLLEPVIENGHIIEVPFISRSKRVLELIKTENIRFFPGVPYQFAALAELPTDVDADLSGLKLCISSGDVLTETTYQQFLSRFNIAVRSLYGSTEAGSICINTDTTEQLQFGSLGAALNNVEITIKDTNGKVCPTDVTGAIWVKSPVIPPSGYDNRPELSLATFINGAYDTGDMGKKDARGHLIITGRKQTFIDVGGYKVDIGELEEVLCQHPNIREAAALGVEIPNAGEMIKAAIVLESPCDEADILRFCRDRLAAYKLPRIIEFRDALPRSPLGKILKKELLSISDQESIASLADELSYLVSPTPQQQLELVIDKLQEQVAITLQLDVSAISVGDSFQQLGFDSIQAAELQSRLNQLTGLALSITLLWNHPTISELANVLLGKILATQAQDSASSESEPSERIQTEQTTDSYQSNEPIAIIGMSCRLPGGANSPEAFWTLMQNGEHGIVDIPESRWDSKKHCHDNPEAAGKSYSRWGGFIDNVTDFDPAFFNISPREAQHMDPRQRLLLETAWEALEDACVPTSSVAGSQSSVFIGHMAGDYHTLMSENPEVIDSYVSTGVLDSLLANRLSYALDLQGPSLSVDTACSSALSALYLACQSLRNQESSLSLVGGINLMLTPDLHVMGAKAGILSPTGRCSTFSDDANGFVRGEGCGMLVLKRLSDAVSDNDPILAVVRGVAINQDGRTNGIAAPNGHSQQRVIQKALNNAGVAASEITYIEAHGTGTLVGDPIEVEALNAVYGQASPSGDCYLGAVKTNIGHLEGAAGIASVIKMLLSLSKQQIPPNINFDRINPHINLEKTRFQLPLKGQPWNTPHRSRYGAVSSFGIGGTNGHVIFEQAPTRETDISSPRSQQLITLSAKNSPALSQLAARYQQHLETRPDTRLEDIAYSSSIGRSALSHRIGLTASSSDDLLAQLRSFTTDKQAIVTTDNTLAYLFTGQGSQYSGMGRELYDSLPLFRDTLNQCDALLNQKLDISLLDIMYFGEDDAELIHQTAYTQPALFALEYALAKVWQSWGVTPDYVMGHSVGEYVAACIAGVFSLEDGLKLISARGQLMQSLPDTGGMVSIVATEAQVKPLIEPYTDTVSIAAINGPYSLVIAGDNNALQAIISVLVAQNIEYTPLKVSHAFHSPLMAPMLNAFREVAESIHYTKPTIPFVSNVTGQLETELITTSEYWVQHVMDEVRFSDGINCLQAQNCHVFLEIGARPTLIGMGQLCINGEQRWLASLKPNKSDWQQLCESVGQIYQQGISIDWEKFHHGNHGQKVHLPTYPFQRQHFWIQASASASRNNNALSPLIHKMMRSPLLKETLFESSVSLQGLPYLKDHRVFDEYVVPGATYLACVASAASVAKQPGYQLTNVMFPAAMVLKTEQQRVVQLLLTPDEKQSKKQQYALQLISLDEMDSEQDSPLTHMIGQLNWAEPEIHSTDQLDVIQARCQTVVDPAHFYETSREQQIVFGHDFQWLQSLWQQDNETLALLVLPDSLADLTGYSFHPALMDACFQTAAACLLSREEMDTWLPFLIRDVRVHHVATGTQWWCQAVEKADHQWDIQLFDNDGRLLLELIGYQEAKVPSEALLGRHAWEDHLYHVAWESQSLPSETTRRDNRYLVFADKHIAPKLLTELTRNNADVTLVTQGDDFSQITDAHYQINPQQPEDLNQLLAAQTDSFDVVYLWPLLESTPTTDDSVAFDLNTSAARQCGQLLRLTQALSKVSQQCDGLWIVSEQAQIIQHDHSCLNLVQSTLWGMHTVLNMELASLSPVMIDLDNTMDHGDAMTALLAQEILAPAVTPLPNERRLAYRDGMRFVARLNELAYQDTPEDQTFSIDENAGYLISGGSGGLGLQVAQHLIDQGAKKLWLLARSPASPTVQVQLDALCATGADVQLVMMDISDQQALNELVQSIEATTPLKGIIHAAGVLDDGVLQQQTEARFEHVMQPKIQGAWNLHQASLSLTLDFFVMFSSLASVLGGIGQGNYAAANAFLDSLAHYRQQSGLPALSINWGAWSDVGMAANMSETDIQRLKDNGESLIEPTQGLAMFSAFVQQPHVQVGVFPIQWTRYLSTHPHLGAFTQHISVEVTAMPDSADTQQKNWRESLVELPQNEQYRLLQDNIRQSLASILRLDSAEQIEARQGLRDLGLDSIMSVEVKGLLEVKLDCSLPATLLFDYPTLETLTDYLSQQVLGFSKQDNTSTEAASLEFDDDLASLLSNLDHISDAEIQQQLSGNKQKQKQEEIV</sequence>
<dbReference type="Pfam" id="PF14765">
    <property type="entry name" value="PS-DH"/>
    <property type="match status" value="1"/>
</dbReference>
<keyword evidence="4" id="KW-0597">Phosphoprotein</keyword>
<dbReference type="RefSeq" id="WP_109821670.1">
    <property type="nucleotide sequence ID" value="NZ_QGKL01000007.1"/>
</dbReference>
<dbReference type="SMART" id="SM00823">
    <property type="entry name" value="PKS_PP"/>
    <property type="match status" value="2"/>
</dbReference>
<evidence type="ECO:0000256" key="7">
    <source>
        <dbReference type="PROSITE-ProRule" id="PRU01363"/>
    </source>
</evidence>
<evidence type="ECO:0000256" key="4">
    <source>
        <dbReference type="ARBA" id="ARBA00022553"/>
    </source>
</evidence>
<dbReference type="Gene3D" id="1.10.1200.10">
    <property type="entry name" value="ACP-like"/>
    <property type="match status" value="2"/>
</dbReference>
<dbReference type="InterPro" id="IPR000873">
    <property type="entry name" value="AMP-dep_synth/lig_dom"/>
</dbReference>
<dbReference type="InterPro" id="IPR014043">
    <property type="entry name" value="Acyl_transferase_dom"/>
</dbReference>
<dbReference type="Gene3D" id="3.10.129.120">
    <property type="match status" value="1"/>
</dbReference>
<feature type="domain" description="PKS/mFAS DH" evidence="11">
    <location>
        <begin position="1521"/>
        <end position="1804"/>
    </location>
</feature>
<evidence type="ECO:0000313" key="12">
    <source>
        <dbReference type="EMBL" id="PWQ99245.1"/>
    </source>
</evidence>
<keyword evidence="3" id="KW-0596">Phosphopantetheine</keyword>
<dbReference type="Pfam" id="PF00698">
    <property type="entry name" value="Acyl_transf_1"/>
    <property type="match status" value="1"/>
</dbReference>
<dbReference type="InterPro" id="IPR036736">
    <property type="entry name" value="ACP-like_sf"/>
</dbReference>